<protein>
    <recommendedName>
        <fullName evidence="2">NAD(P)-binding domain-containing protein</fullName>
    </recommendedName>
</protein>
<accession>A0A8J5ELT7</accession>
<name>A0A8J5ELT7_ZINOF</name>
<dbReference type="InterPro" id="IPR016040">
    <property type="entry name" value="NAD(P)-bd_dom"/>
</dbReference>
<reference evidence="3 4" key="1">
    <citation type="submission" date="2020-08" db="EMBL/GenBank/DDBJ databases">
        <title>Plant Genome Project.</title>
        <authorList>
            <person name="Zhang R.-G."/>
        </authorList>
    </citation>
    <scope>NUCLEOTIDE SEQUENCE [LARGE SCALE GENOMIC DNA]</scope>
    <source>
        <tissue evidence="3">Rhizome</tissue>
    </source>
</reference>
<feature type="chain" id="PRO_5035328027" description="NAD(P)-binding domain-containing protein" evidence="1">
    <location>
        <begin position="21"/>
        <end position="243"/>
    </location>
</feature>
<dbReference type="Gene3D" id="3.40.50.720">
    <property type="entry name" value="NAD(P)-binding Rossmann-like Domain"/>
    <property type="match status" value="1"/>
</dbReference>
<sequence length="243" mass="26596">MGSLLCIWQLLIPNKILVLGGNGFVGSHVCQEALAEGFSVASLSRSGRPSIHESWADEVQWYKGNLLEPESLKHAMSEATVVVSCVGGFGSRTHMLTLNGTANINAVQVAAENGVKRFVYISGLSFGVLDYCIRGYHEGQKATEAELTKRFPDGAVILRPGYIYGTRPIGPLKIRFGLMWKPFELAYQNARPLRKIPLIGPFFTPTVHVAKVAKVVVRSATDPGFFSSGMIDVYNIIRLAKQK</sequence>
<dbReference type="Proteomes" id="UP000734854">
    <property type="component" value="Unassembled WGS sequence"/>
</dbReference>
<dbReference type="EMBL" id="JACMSC010000022">
    <property type="protein sequence ID" value="KAG6467953.1"/>
    <property type="molecule type" value="Genomic_DNA"/>
</dbReference>
<organism evidence="3 4">
    <name type="scientific">Zingiber officinale</name>
    <name type="common">Ginger</name>
    <name type="synonym">Amomum zingiber</name>
    <dbReference type="NCBI Taxonomy" id="94328"/>
    <lineage>
        <taxon>Eukaryota</taxon>
        <taxon>Viridiplantae</taxon>
        <taxon>Streptophyta</taxon>
        <taxon>Embryophyta</taxon>
        <taxon>Tracheophyta</taxon>
        <taxon>Spermatophyta</taxon>
        <taxon>Magnoliopsida</taxon>
        <taxon>Liliopsida</taxon>
        <taxon>Zingiberales</taxon>
        <taxon>Zingiberaceae</taxon>
        <taxon>Zingiber</taxon>
    </lineage>
</organism>
<dbReference type="SUPFAM" id="SSF51735">
    <property type="entry name" value="NAD(P)-binding Rossmann-fold domains"/>
    <property type="match status" value="1"/>
</dbReference>
<comment type="caution">
    <text evidence="3">The sequence shown here is derived from an EMBL/GenBank/DDBJ whole genome shotgun (WGS) entry which is preliminary data.</text>
</comment>
<evidence type="ECO:0000313" key="3">
    <source>
        <dbReference type="EMBL" id="KAG6467953.1"/>
    </source>
</evidence>
<dbReference type="InterPro" id="IPR051207">
    <property type="entry name" value="ComplexI_NDUFA9_subunit"/>
</dbReference>
<keyword evidence="1" id="KW-0732">Signal</keyword>
<dbReference type="InterPro" id="IPR036291">
    <property type="entry name" value="NAD(P)-bd_dom_sf"/>
</dbReference>
<evidence type="ECO:0000259" key="2">
    <source>
        <dbReference type="Pfam" id="PF13460"/>
    </source>
</evidence>
<feature type="signal peptide" evidence="1">
    <location>
        <begin position="1"/>
        <end position="20"/>
    </location>
</feature>
<dbReference type="Pfam" id="PF13460">
    <property type="entry name" value="NAD_binding_10"/>
    <property type="match status" value="1"/>
</dbReference>
<evidence type="ECO:0000313" key="4">
    <source>
        <dbReference type="Proteomes" id="UP000734854"/>
    </source>
</evidence>
<dbReference type="GO" id="GO:0005739">
    <property type="term" value="C:mitochondrion"/>
    <property type="evidence" value="ECO:0007669"/>
    <property type="project" value="TreeGrafter"/>
</dbReference>
<dbReference type="AlphaFoldDB" id="A0A8J5ELT7"/>
<gene>
    <name evidence="3" type="ORF">ZIOFF_072518</name>
</gene>
<feature type="domain" description="NAD(P)-binding" evidence="2">
    <location>
        <begin position="20"/>
        <end position="162"/>
    </location>
</feature>
<proteinExistence type="predicted"/>
<dbReference type="PANTHER" id="PTHR12126">
    <property type="entry name" value="NADH-UBIQUINONE OXIDOREDUCTASE 39 KDA SUBUNIT-RELATED"/>
    <property type="match status" value="1"/>
</dbReference>
<evidence type="ECO:0000256" key="1">
    <source>
        <dbReference type="SAM" id="SignalP"/>
    </source>
</evidence>
<dbReference type="GO" id="GO:0044877">
    <property type="term" value="F:protein-containing complex binding"/>
    <property type="evidence" value="ECO:0007669"/>
    <property type="project" value="TreeGrafter"/>
</dbReference>
<keyword evidence="4" id="KW-1185">Reference proteome</keyword>
<dbReference type="PANTHER" id="PTHR12126:SF16">
    <property type="entry name" value="MIOREX COMPLEX COMPONENT 2"/>
    <property type="match status" value="1"/>
</dbReference>